<evidence type="ECO:0000256" key="5">
    <source>
        <dbReference type="ARBA" id="ARBA00023004"/>
    </source>
</evidence>
<feature type="domain" description="Nitrite/Sulfite reductase ferredoxin-like" evidence="8">
    <location>
        <begin position="43"/>
        <end position="107"/>
    </location>
</feature>
<dbReference type="PANTHER" id="PTHR32439:SF9">
    <property type="entry name" value="BLR3264 PROTEIN"/>
    <property type="match status" value="1"/>
</dbReference>
<proteinExistence type="predicted"/>
<keyword evidence="4 9" id="KW-0560">Oxidoreductase</keyword>
<dbReference type="Pfam" id="PF03460">
    <property type="entry name" value="NIR_SIR_ferr"/>
    <property type="match status" value="2"/>
</dbReference>
<dbReference type="InterPro" id="IPR045854">
    <property type="entry name" value="NO2/SO3_Rdtase_4Fe4S_sf"/>
</dbReference>
<evidence type="ECO:0000256" key="2">
    <source>
        <dbReference type="ARBA" id="ARBA00022617"/>
    </source>
</evidence>
<evidence type="ECO:0000256" key="1">
    <source>
        <dbReference type="ARBA" id="ARBA00022485"/>
    </source>
</evidence>
<accession>A0A174B3D3</accession>
<dbReference type="AlphaFoldDB" id="A0A174B3D3"/>
<dbReference type="InterPro" id="IPR006067">
    <property type="entry name" value="NO2/SO3_Rdtase_4Fe4S_dom"/>
</dbReference>
<evidence type="ECO:0000256" key="3">
    <source>
        <dbReference type="ARBA" id="ARBA00022723"/>
    </source>
</evidence>
<dbReference type="Gene3D" id="3.90.480.10">
    <property type="entry name" value="Sulfite Reductase Hemoprotein,Domain 2"/>
    <property type="match status" value="1"/>
</dbReference>
<dbReference type="SUPFAM" id="SSF55124">
    <property type="entry name" value="Nitrite/Sulfite reductase N-terminal domain-like"/>
    <property type="match status" value="2"/>
</dbReference>
<feature type="domain" description="Nitrite/Sulfite reductase ferredoxin-like" evidence="8">
    <location>
        <begin position="302"/>
        <end position="364"/>
    </location>
</feature>
<name>A0A174B3D3_9CLOT</name>
<dbReference type="GO" id="GO:0020037">
    <property type="term" value="F:heme binding"/>
    <property type="evidence" value="ECO:0007669"/>
    <property type="project" value="InterPro"/>
</dbReference>
<keyword evidence="2" id="KW-0349">Heme</keyword>
<dbReference type="InterPro" id="IPR006066">
    <property type="entry name" value="NO2/SO3_Rdtase_FeS/sirohaem_BS"/>
</dbReference>
<protein>
    <submittedName>
        <fullName evidence="9">Ferredoxin-nitrite reductase</fullName>
        <ecNumber evidence="9">1.8.1.2</ecNumber>
    </submittedName>
</protein>
<feature type="domain" description="Nitrite/sulphite reductase 4Fe-4S" evidence="7">
    <location>
        <begin position="118"/>
        <end position="269"/>
    </location>
</feature>
<dbReference type="PRINTS" id="PR00397">
    <property type="entry name" value="SIROHAEM"/>
</dbReference>
<dbReference type="RefSeq" id="WP_042396407.1">
    <property type="nucleotide sequence ID" value="NZ_CYYT01000011.1"/>
</dbReference>
<evidence type="ECO:0000259" key="7">
    <source>
        <dbReference type="Pfam" id="PF01077"/>
    </source>
</evidence>
<evidence type="ECO:0000313" key="10">
    <source>
        <dbReference type="Proteomes" id="UP000095558"/>
    </source>
</evidence>
<dbReference type="EC" id="1.8.1.2" evidence="9"/>
<dbReference type="InterPro" id="IPR036136">
    <property type="entry name" value="Nit/Sulf_reduc_fer-like_dom_sf"/>
</dbReference>
<dbReference type="EMBL" id="CYZV01000009">
    <property type="protein sequence ID" value="CUN94155.1"/>
    <property type="molecule type" value="Genomic_DNA"/>
</dbReference>
<evidence type="ECO:0000313" key="9">
    <source>
        <dbReference type="EMBL" id="CUN94155.1"/>
    </source>
</evidence>
<evidence type="ECO:0000259" key="8">
    <source>
        <dbReference type="Pfam" id="PF03460"/>
    </source>
</evidence>
<sequence>MKDIKKVLLPEIEEFRKVGHKFVNGEISVMDFKGQSGGMGVYAHRGGKEFMIRLRIPSGIITMPQFKLICDWADKYKLGGLHFTTRQAIQYHGISIDDVCNLMNDALENDIYTRGAGGNFPRNVALSPLSGVDKDEAFDPTPYALATGEYFMERITTYKLPRKLKVSFSNGSSDTAHCTIQDLGFLAVRKDGKDYFRVYLGGGLGRNPKVALLYPELIEPSEVLNYVEAMVRLFKAEGNYENKAKARIRYIVDKLGEEGFISEYKKYVDEVKSECNYKVDCKATEYNKAGIKTNISNSRLVEQKQCGLYSVYVHPVGGQIKVNDLKAIYETLSKFDNPEIRLSMTEGVYFRNLNGKEAEELLELTKHIGGSNDFEYSVSCIGVPTCQIGIAESQAALSEVLSYVKEKISNTDLLPKLHFSGCGNSCGVHQISEIGFTGKKKRINDVVQEAYEIYVNGNCVEGETRLGKAYGDIARKDIPMFICELGNKLNEANIAFGDYINSNEDEFKALVEKYNC</sequence>
<dbReference type="OrthoDB" id="9803707at2"/>
<evidence type="ECO:0000256" key="4">
    <source>
        <dbReference type="ARBA" id="ARBA00023002"/>
    </source>
</evidence>
<dbReference type="InterPro" id="IPR005117">
    <property type="entry name" value="NiRdtase/SiRdtase_haem-b_fer"/>
</dbReference>
<dbReference type="SUPFAM" id="SSF56014">
    <property type="entry name" value="Nitrite and sulphite reductase 4Fe-4S domain-like"/>
    <property type="match status" value="2"/>
</dbReference>
<dbReference type="GO" id="GO:0004783">
    <property type="term" value="F:sulfite reductase (NADPH) activity"/>
    <property type="evidence" value="ECO:0007669"/>
    <property type="project" value="UniProtKB-EC"/>
</dbReference>
<keyword evidence="5" id="KW-0408">Iron</keyword>
<dbReference type="Pfam" id="PF01077">
    <property type="entry name" value="NIR_SIR"/>
    <property type="match status" value="1"/>
</dbReference>
<dbReference type="Gene3D" id="3.30.413.10">
    <property type="entry name" value="Sulfite Reductase Hemoprotein, domain 1"/>
    <property type="match status" value="2"/>
</dbReference>
<dbReference type="Proteomes" id="UP000095558">
    <property type="component" value="Unassembled WGS sequence"/>
</dbReference>
<dbReference type="GO" id="GO:0046872">
    <property type="term" value="F:metal ion binding"/>
    <property type="evidence" value="ECO:0007669"/>
    <property type="project" value="UniProtKB-KW"/>
</dbReference>
<reference evidence="9 10" key="1">
    <citation type="submission" date="2015-09" db="EMBL/GenBank/DDBJ databases">
        <authorList>
            <consortium name="Pathogen Informatics"/>
        </authorList>
    </citation>
    <scope>NUCLEOTIDE SEQUENCE [LARGE SCALE GENOMIC DNA]</scope>
    <source>
        <strain evidence="9 10">2789STDY5834855</strain>
    </source>
</reference>
<dbReference type="GeneID" id="83011308"/>
<dbReference type="PROSITE" id="PS00365">
    <property type="entry name" value="NIR_SIR"/>
    <property type="match status" value="1"/>
</dbReference>
<dbReference type="PANTHER" id="PTHR32439">
    <property type="entry name" value="FERREDOXIN--NITRITE REDUCTASE, CHLOROPLASTIC"/>
    <property type="match status" value="1"/>
</dbReference>
<dbReference type="InterPro" id="IPR051329">
    <property type="entry name" value="NIR_SIR_4Fe-4S"/>
</dbReference>
<gene>
    <name evidence="9" type="primary">cysI</name>
    <name evidence="9" type="ORF">ERS852470_01068</name>
</gene>
<organism evidence="9 10">
    <name type="scientific">Clostridium disporicum</name>
    <dbReference type="NCBI Taxonomy" id="84024"/>
    <lineage>
        <taxon>Bacteria</taxon>
        <taxon>Bacillati</taxon>
        <taxon>Bacillota</taxon>
        <taxon>Clostridia</taxon>
        <taxon>Eubacteriales</taxon>
        <taxon>Clostridiaceae</taxon>
        <taxon>Clostridium</taxon>
    </lineage>
</organism>
<evidence type="ECO:0000256" key="6">
    <source>
        <dbReference type="ARBA" id="ARBA00023014"/>
    </source>
</evidence>
<keyword evidence="3" id="KW-0479">Metal-binding</keyword>
<keyword evidence="1" id="KW-0004">4Fe-4S</keyword>
<dbReference type="GO" id="GO:0051539">
    <property type="term" value="F:4 iron, 4 sulfur cluster binding"/>
    <property type="evidence" value="ECO:0007669"/>
    <property type="project" value="UniProtKB-KW"/>
</dbReference>
<keyword evidence="6" id="KW-0411">Iron-sulfur</keyword>